<evidence type="ECO:0000313" key="10">
    <source>
        <dbReference type="EnsemblProtists" id="Phyra75608"/>
    </source>
</evidence>
<feature type="compositionally biased region" description="Basic residues" evidence="7">
    <location>
        <begin position="590"/>
        <end position="604"/>
    </location>
</feature>
<evidence type="ECO:0000259" key="9">
    <source>
        <dbReference type="PROSITE" id="PS50064"/>
    </source>
</evidence>
<dbReference type="Pfam" id="PF00628">
    <property type="entry name" value="PHD"/>
    <property type="match status" value="1"/>
</dbReference>
<dbReference type="InterPro" id="IPR013083">
    <property type="entry name" value="Znf_RING/FYVE/PHD"/>
</dbReference>
<dbReference type="Proteomes" id="UP000005238">
    <property type="component" value="Unassembled WGS sequence"/>
</dbReference>
<keyword evidence="5" id="KW-0539">Nucleus</keyword>
<proteinExistence type="predicted"/>
<name>H3GHZ4_PHYRM</name>
<feature type="compositionally biased region" description="Polar residues" evidence="7">
    <location>
        <begin position="368"/>
        <end position="381"/>
    </location>
</feature>
<dbReference type="EMBL" id="DS566010">
    <property type="status" value="NOT_ANNOTATED_CDS"/>
    <property type="molecule type" value="Genomic_DNA"/>
</dbReference>
<feature type="compositionally biased region" description="Basic residues" evidence="7">
    <location>
        <begin position="672"/>
        <end position="689"/>
    </location>
</feature>
<comment type="subcellular location">
    <subcellularLocation>
        <location evidence="1">Nucleus</location>
    </subcellularLocation>
</comment>
<dbReference type="eggNOG" id="ENOG502RD4U">
    <property type="taxonomic scope" value="Eukaryota"/>
</dbReference>
<dbReference type="InterPro" id="IPR011011">
    <property type="entry name" value="Znf_FYVE_PHD"/>
</dbReference>
<dbReference type="VEuPathDB" id="FungiDB:KRP22_10149"/>
<dbReference type="InterPro" id="IPR001510">
    <property type="entry name" value="Znf_PARP"/>
</dbReference>
<dbReference type="Gene3D" id="3.30.40.10">
    <property type="entry name" value="Zinc/RING finger domain, C3HC4 (zinc finger)"/>
    <property type="match status" value="1"/>
</dbReference>
<feature type="region of interest" description="Disordered" evidence="7">
    <location>
        <begin position="550"/>
        <end position="737"/>
    </location>
</feature>
<feature type="compositionally biased region" description="Acidic residues" evidence="7">
    <location>
        <begin position="718"/>
        <end position="737"/>
    </location>
</feature>
<dbReference type="InterPro" id="IPR019787">
    <property type="entry name" value="Znf_PHD-finger"/>
</dbReference>
<reference evidence="11" key="1">
    <citation type="journal article" date="2006" name="Science">
        <title>Phytophthora genome sequences uncover evolutionary origins and mechanisms of pathogenesis.</title>
        <authorList>
            <person name="Tyler B.M."/>
            <person name="Tripathy S."/>
            <person name="Zhang X."/>
            <person name="Dehal P."/>
            <person name="Jiang R.H."/>
            <person name="Aerts A."/>
            <person name="Arredondo F.D."/>
            <person name="Baxter L."/>
            <person name="Bensasson D."/>
            <person name="Beynon J.L."/>
            <person name="Chapman J."/>
            <person name="Damasceno C.M."/>
            <person name="Dorrance A.E."/>
            <person name="Dou D."/>
            <person name="Dickerman A.W."/>
            <person name="Dubchak I.L."/>
            <person name="Garbelotto M."/>
            <person name="Gijzen M."/>
            <person name="Gordon S.G."/>
            <person name="Govers F."/>
            <person name="Grunwald N.J."/>
            <person name="Huang W."/>
            <person name="Ivors K.L."/>
            <person name="Jones R.W."/>
            <person name="Kamoun S."/>
            <person name="Krampis K."/>
            <person name="Lamour K.H."/>
            <person name="Lee M.K."/>
            <person name="McDonald W.H."/>
            <person name="Medina M."/>
            <person name="Meijer H.J."/>
            <person name="Nordberg E.K."/>
            <person name="Maclean D.J."/>
            <person name="Ospina-Giraldo M.D."/>
            <person name="Morris P.F."/>
            <person name="Phuntumart V."/>
            <person name="Putnam N.H."/>
            <person name="Rash S."/>
            <person name="Rose J.K."/>
            <person name="Sakihama Y."/>
            <person name="Salamov A.A."/>
            <person name="Savidor A."/>
            <person name="Scheuring C.F."/>
            <person name="Smith B.M."/>
            <person name="Sobral B.W."/>
            <person name="Terry A."/>
            <person name="Torto-Alalibo T.A."/>
            <person name="Win J."/>
            <person name="Xu Z."/>
            <person name="Zhang H."/>
            <person name="Grigoriev I.V."/>
            <person name="Rokhsar D.S."/>
            <person name="Boore J.L."/>
        </authorList>
    </citation>
    <scope>NUCLEOTIDE SEQUENCE [LARGE SCALE GENOMIC DNA]</scope>
    <source>
        <strain evidence="11">Pr102</strain>
    </source>
</reference>
<evidence type="ECO:0000256" key="2">
    <source>
        <dbReference type="ARBA" id="ARBA00022723"/>
    </source>
</evidence>
<dbReference type="InterPro" id="IPR019786">
    <property type="entry name" value="Zinc_finger_PHD-type_CS"/>
</dbReference>
<evidence type="ECO:0000256" key="3">
    <source>
        <dbReference type="ARBA" id="ARBA00022771"/>
    </source>
</evidence>
<evidence type="ECO:0000259" key="8">
    <source>
        <dbReference type="PROSITE" id="PS50016"/>
    </source>
</evidence>
<feature type="compositionally biased region" description="Acidic residues" evidence="7">
    <location>
        <begin position="633"/>
        <end position="659"/>
    </location>
</feature>
<feature type="region of interest" description="Disordered" evidence="7">
    <location>
        <begin position="333"/>
        <end position="418"/>
    </location>
</feature>
<feature type="compositionally biased region" description="Acidic residues" evidence="7">
    <location>
        <begin position="138"/>
        <end position="176"/>
    </location>
</feature>
<evidence type="ECO:0000256" key="6">
    <source>
        <dbReference type="PROSITE-ProRule" id="PRU00146"/>
    </source>
</evidence>
<dbReference type="InterPro" id="IPR001965">
    <property type="entry name" value="Znf_PHD"/>
</dbReference>
<dbReference type="VEuPathDB" id="FungiDB:KRP22_10150"/>
<dbReference type="Gene3D" id="3.30.1740.10">
    <property type="entry name" value="Zinc finger, PARP-type"/>
    <property type="match status" value="1"/>
</dbReference>
<feature type="domain" description="PHD-type" evidence="8">
    <location>
        <begin position="491"/>
        <end position="542"/>
    </location>
</feature>
<dbReference type="PROSITE" id="PS50064">
    <property type="entry name" value="ZF_PARP_2"/>
    <property type="match status" value="1"/>
</dbReference>
<feature type="compositionally biased region" description="Acidic residues" evidence="7">
    <location>
        <begin position="265"/>
        <end position="280"/>
    </location>
</feature>
<sequence>MLARKYRNPWPTDGDFARELSGRFLPRAERAGSGGSAVAAASTGSTSSNDSVVGLNGPKGYTREELINFWRELSLVAKRRLLRIRRESYLTALDQFLVGQNLCCECHDNVIAEWEDHERKRSGSRSLQDVFSVFPPFLDDEEEDDEEDDDDDEDEEEDEEDADELEDESDDEMLASEDMVLEEEELVFKYELEREERRGAKGGMLSDEYLAALEVGKRQEDELLRLIQKEERYIIIREDHTDFIMDLIRCGEQFSYVSPFRSGFDDDDSEDSEEDDDVDDTCPGANTSHLAQEYLLEVLAIKFREQLEDAYQEALQHSLAIQAELLRDELADLKASQKPSSSSKKKKNKKDKKRRKKEAAAQKATEKVSPQDTGTQPQPSASKRKPTAAPEKQQPALASTDGSGDSDTEVRDPEEDEIDREVEQFRLLLEKINAESAQRSRKKLVLPPGSFAHLTSMTVSPRRKLQRTMARLRSTLRQEKQQPSTGSAVGVDVCVVCTQQSQRVTVGCSACAKVFHLGCLSPPLRRRPQLVDAWKCVDCGGRHVTANGKKRAAEALEDEQQEPAAKRRRVAKSSPKDEDEEEDEPIAKTLSKRLNGKATIKKKAPVQPAAKPRAGGRTARRASSYKAVIPSRDEEDEDEDNDGDSDFVGETASEEEEGSVSEVSSEEDRTPVRRRPVATKSPAKQKRAVNGRAKQQQMPPAATANATANYNASASDVDSLDIDVSENESSDHEDDYEEGPHYFIEYAANSRAKCKSCEIKLLVKKLRVGIDIRHSMFGQTTYYKYTSNLCSGSLQQHLECTQIGLKAAKLLTKESKEADPDAEEIGKTPAKKKKKKDEPIEG</sequence>
<dbReference type="GO" id="GO:0005634">
    <property type="term" value="C:nucleus"/>
    <property type="evidence" value="ECO:0007669"/>
    <property type="project" value="UniProtKB-SubCell"/>
</dbReference>
<dbReference type="VEuPathDB" id="FungiDB:KRP23_6733"/>
<dbReference type="SUPFAM" id="SSF57903">
    <property type="entry name" value="FYVE/PHD zinc finger"/>
    <property type="match status" value="1"/>
</dbReference>
<protein>
    <recommendedName>
        <fullName evidence="12">PHD-type domain-containing protein</fullName>
    </recommendedName>
</protein>
<feature type="compositionally biased region" description="Low complexity" evidence="7">
    <location>
        <begin position="701"/>
        <end position="715"/>
    </location>
</feature>
<feature type="compositionally biased region" description="Basic residues" evidence="7">
    <location>
        <begin position="343"/>
        <end position="357"/>
    </location>
</feature>
<dbReference type="GO" id="GO:0003677">
    <property type="term" value="F:DNA binding"/>
    <property type="evidence" value="ECO:0007669"/>
    <property type="project" value="InterPro"/>
</dbReference>
<dbReference type="PROSITE" id="PS01359">
    <property type="entry name" value="ZF_PHD_1"/>
    <property type="match status" value="1"/>
</dbReference>
<dbReference type="InterPro" id="IPR036957">
    <property type="entry name" value="Znf_PARP_sf"/>
</dbReference>
<dbReference type="SMART" id="SM00249">
    <property type="entry name" value="PHD"/>
    <property type="match status" value="1"/>
</dbReference>
<dbReference type="GO" id="GO:0008270">
    <property type="term" value="F:zinc ion binding"/>
    <property type="evidence" value="ECO:0007669"/>
    <property type="project" value="UniProtKB-KW"/>
</dbReference>
<dbReference type="VEuPathDB" id="FungiDB:KRP23_6732"/>
<keyword evidence="3 6" id="KW-0863">Zinc-finger</keyword>
<dbReference type="PROSITE" id="PS50016">
    <property type="entry name" value="ZF_PHD_2"/>
    <property type="match status" value="1"/>
</dbReference>
<keyword evidence="2" id="KW-0479">Metal-binding</keyword>
<evidence type="ECO:0000256" key="5">
    <source>
        <dbReference type="ARBA" id="ARBA00023242"/>
    </source>
</evidence>
<feature type="compositionally biased region" description="Low complexity" evidence="7">
    <location>
        <begin position="605"/>
        <end position="617"/>
    </location>
</feature>
<dbReference type="AlphaFoldDB" id="H3GHZ4"/>
<dbReference type="EnsemblProtists" id="Phyra75608">
    <property type="protein sequence ID" value="Phyra75608"/>
    <property type="gene ID" value="Phyra75608"/>
</dbReference>
<evidence type="ECO:0000256" key="1">
    <source>
        <dbReference type="ARBA" id="ARBA00004123"/>
    </source>
</evidence>
<evidence type="ECO:0000256" key="7">
    <source>
        <dbReference type="SAM" id="MobiDB-lite"/>
    </source>
</evidence>
<dbReference type="SUPFAM" id="SSF57716">
    <property type="entry name" value="Glucocorticoid receptor-like (DNA-binding domain)"/>
    <property type="match status" value="1"/>
</dbReference>
<reference evidence="10" key="2">
    <citation type="submission" date="2015-06" db="UniProtKB">
        <authorList>
            <consortium name="EnsemblProtists"/>
        </authorList>
    </citation>
    <scope>IDENTIFICATION</scope>
    <source>
        <strain evidence="10">Pr102</strain>
    </source>
</reference>
<feature type="domain" description="PARP-type" evidence="9">
    <location>
        <begin position="742"/>
        <end position="842"/>
    </location>
</feature>
<dbReference type="SMART" id="SM01336">
    <property type="entry name" value="zf-PARP"/>
    <property type="match status" value="1"/>
</dbReference>
<feature type="region of interest" description="Disordered" evidence="7">
    <location>
        <begin position="261"/>
        <end position="286"/>
    </location>
</feature>
<evidence type="ECO:0000313" key="11">
    <source>
        <dbReference type="Proteomes" id="UP000005238"/>
    </source>
</evidence>
<evidence type="ECO:0000256" key="4">
    <source>
        <dbReference type="ARBA" id="ARBA00022833"/>
    </source>
</evidence>
<keyword evidence="4" id="KW-0862">Zinc</keyword>
<feature type="compositionally biased region" description="Acidic residues" evidence="7">
    <location>
        <begin position="404"/>
        <end position="418"/>
    </location>
</feature>
<evidence type="ECO:0008006" key="12">
    <source>
        <dbReference type="Google" id="ProtNLM"/>
    </source>
</evidence>
<feature type="region of interest" description="Disordered" evidence="7">
    <location>
        <begin position="814"/>
        <end position="842"/>
    </location>
</feature>
<keyword evidence="11" id="KW-1185">Reference proteome</keyword>
<accession>H3GHZ4</accession>
<organism evidence="10 11">
    <name type="scientific">Phytophthora ramorum</name>
    <name type="common">Sudden oak death agent</name>
    <dbReference type="NCBI Taxonomy" id="164328"/>
    <lineage>
        <taxon>Eukaryota</taxon>
        <taxon>Sar</taxon>
        <taxon>Stramenopiles</taxon>
        <taxon>Oomycota</taxon>
        <taxon>Peronosporomycetes</taxon>
        <taxon>Peronosporales</taxon>
        <taxon>Peronosporaceae</taxon>
        <taxon>Phytophthora</taxon>
    </lineage>
</organism>
<dbReference type="InParanoid" id="H3GHZ4"/>
<feature type="region of interest" description="Disordered" evidence="7">
    <location>
        <begin position="136"/>
        <end position="176"/>
    </location>
</feature>